<evidence type="ECO:0000259" key="4">
    <source>
        <dbReference type="Pfam" id="PF05426"/>
    </source>
</evidence>
<accession>A0A2U8VPU3</accession>
<reference evidence="5 6" key="1">
    <citation type="submission" date="2018-05" db="EMBL/GenBank/DDBJ databases">
        <title>Complete Genome Sequence of Methylobacterium sp. 17Sr1-43.</title>
        <authorList>
            <person name="Srinivasan S."/>
        </authorList>
    </citation>
    <scope>NUCLEOTIDE SEQUENCE [LARGE SCALE GENOMIC DNA]</scope>
    <source>
        <strain evidence="5 6">17Sr1-43</strain>
    </source>
</reference>
<keyword evidence="1" id="KW-0732">Signal</keyword>
<evidence type="ECO:0000256" key="1">
    <source>
        <dbReference type="ARBA" id="ARBA00022729"/>
    </source>
</evidence>
<evidence type="ECO:0000313" key="6">
    <source>
        <dbReference type="Proteomes" id="UP000246058"/>
    </source>
</evidence>
<dbReference type="GO" id="GO:0042597">
    <property type="term" value="C:periplasmic space"/>
    <property type="evidence" value="ECO:0007669"/>
    <property type="project" value="InterPro"/>
</dbReference>
<sequence length="398" mass="42783">MGCSVDGGRIWSGFRATRPTRGAVPGLVLLLALGSACGARAEAGRIASGFLLDEARNRLGRPAGAFACPNPVEPLTDMARFRSRYDPKDPTQSRVDPERERAEAARGTRLASFGNGLAHLSDRAVTARPRDPEIARCVLRHLDRWAEAGALLGSAADNDELGRHQAVMTQAWQLATYAAALLKIGPEGLDPGALARTRDWIGQLARSVVAEYSVDNQWSRHGANHLYWAGLAVGYAGAALQDSGLRDFALRALRRGLADIDETGALPAEIGRGSRGAIYQNFATLPLVALVRFADANGVALTPDEERALNRLLTFDAALARDPATLEARTGVRQAPARDRSSLAWIDIVLPRLRGRDPARAADLEDLAARFGARPSWHAFLGGNAGLVYNPADQRPER</sequence>
<dbReference type="Pfam" id="PF05426">
    <property type="entry name" value="Alginate_lyase"/>
    <property type="match status" value="1"/>
</dbReference>
<keyword evidence="6" id="KW-1185">Reference proteome</keyword>
<dbReference type="EMBL" id="CP029551">
    <property type="protein sequence ID" value="AWN35451.1"/>
    <property type="molecule type" value="Genomic_DNA"/>
</dbReference>
<dbReference type="InterPro" id="IPR008397">
    <property type="entry name" value="Alginate_lyase_dom"/>
</dbReference>
<evidence type="ECO:0000313" key="5">
    <source>
        <dbReference type="EMBL" id="AWN35451.1"/>
    </source>
</evidence>
<protein>
    <recommendedName>
        <fullName evidence="4">Alginate lyase domain-containing protein</fullName>
    </recommendedName>
</protein>
<name>A0A2U8VPU3_9HYPH</name>
<dbReference type="AlphaFoldDB" id="A0A2U8VPU3"/>
<keyword evidence="2" id="KW-0456">Lyase</keyword>
<evidence type="ECO:0000256" key="3">
    <source>
        <dbReference type="SAM" id="MobiDB-lite"/>
    </source>
</evidence>
<feature type="region of interest" description="Disordered" evidence="3">
    <location>
        <begin position="82"/>
        <end position="104"/>
    </location>
</feature>
<organism evidence="5 6">
    <name type="scientific">Methylobacterium radiodurans</name>
    <dbReference type="NCBI Taxonomy" id="2202828"/>
    <lineage>
        <taxon>Bacteria</taxon>
        <taxon>Pseudomonadati</taxon>
        <taxon>Pseudomonadota</taxon>
        <taxon>Alphaproteobacteria</taxon>
        <taxon>Hyphomicrobiales</taxon>
        <taxon>Methylobacteriaceae</taxon>
        <taxon>Methylobacterium</taxon>
    </lineage>
</organism>
<proteinExistence type="predicted"/>
<evidence type="ECO:0000256" key="2">
    <source>
        <dbReference type="ARBA" id="ARBA00023239"/>
    </source>
</evidence>
<dbReference type="SUPFAM" id="SSF48230">
    <property type="entry name" value="Chondroitin AC/alginate lyase"/>
    <property type="match status" value="1"/>
</dbReference>
<dbReference type="Gene3D" id="1.50.10.100">
    <property type="entry name" value="Chondroitin AC/alginate lyase"/>
    <property type="match status" value="1"/>
</dbReference>
<dbReference type="OrthoDB" id="7210452at2"/>
<dbReference type="GO" id="GO:0016829">
    <property type="term" value="F:lyase activity"/>
    <property type="evidence" value="ECO:0007669"/>
    <property type="project" value="UniProtKB-KW"/>
</dbReference>
<dbReference type="InterPro" id="IPR008929">
    <property type="entry name" value="Chondroitin_lyas"/>
</dbReference>
<feature type="domain" description="Alginate lyase" evidence="4">
    <location>
        <begin position="81"/>
        <end position="325"/>
    </location>
</feature>
<gene>
    <name evidence="5" type="ORF">DK427_06665</name>
</gene>
<dbReference type="Proteomes" id="UP000246058">
    <property type="component" value="Chromosome"/>
</dbReference>
<dbReference type="KEGG" id="meti:DK427_06665"/>